<protein>
    <submittedName>
        <fullName evidence="1">Uncharacterized protein</fullName>
    </submittedName>
</protein>
<dbReference type="Proteomes" id="UP001472677">
    <property type="component" value="Unassembled WGS sequence"/>
</dbReference>
<reference evidence="1 2" key="1">
    <citation type="journal article" date="2024" name="G3 (Bethesda)">
        <title>Genome assembly of Hibiscus sabdariffa L. provides insights into metabolisms of medicinal natural products.</title>
        <authorList>
            <person name="Kim T."/>
        </authorList>
    </citation>
    <scope>NUCLEOTIDE SEQUENCE [LARGE SCALE GENOMIC DNA]</scope>
    <source>
        <strain evidence="1">TK-2024</strain>
        <tissue evidence="1">Old leaves</tissue>
    </source>
</reference>
<keyword evidence="2" id="KW-1185">Reference proteome</keyword>
<proteinExistence type="predicted"/>
<evidence type="ECO:0000313" key="1">
    <source>
        <dbReference type="EMBL" id="KAK8486172.1"/>
    </source>
</evidence>
<gene>
    <name evidence="1" type="ORF">V6N12_073464</name>
</gene>
<dbReference type="EMBL" id="JBBPBM010001201">
    <property type="protein sequence ID" value="KAK8486172.1"/>
    <property type="molecule type" value="Genomic_DNA"/>
</dbReference>
<evidence type="ECO:0000313" key="2">
    <source>
        <dbReference type="Proteomes" id="UP001472677"/>
    </source>
</evidence>
<accession>A0ABR1ZZQ2</accession>
<dbReference type="Pfam" id="PF13966">
    <property type="entry name" value="zf-RVT"/>
    <property type="match status" value="1"/>
</dbReference>
<dbReference type="InterPro" id="IPR026960">
    <property type="entry name" value="RVT-Znf"/>
</dbReference>
<comment type="caution">
    <text evidence="1">The sequence shown here is derived from an EMBL/GenBank/DDBJ whole genome shotgun (WGS) entry which is preliminary data.</text>
</comment>
<sequence length="156" mass="17746">MLVSDLLLPGSNTWNAALIRRVFSPTDCDSIMSIRLPFCPQPDRRIWCGEKNGLYSVRSDYRLLLGSSSPNSDLCVFYKKLWSLKCPAKVRINLWKFSLNFVPTRLNLFMKHVSLIDVCPRGCGVSESVLHFCRDCDFVKAIWRGLNISLLVSANT</sequence>
<name>A0ABR1ZZQ2_9ROSI</name>
<organism evidence="1 2">
    <name type="scientific">Hibiscus sabdariffa</name>
    <name type="common">roselle</name>
    <dbReference type="NCBI Taxonomy" id="183260"/>
    <lineage>
        <taxon>Eukaryota</taxon>
        <taxon>Viridiplantae</taxon>
        <taxon>Streptophyta</taxon>
        <taxon>Embryophyta</taxon>
        <taxon>Tracheophyta</taxon>
        <taxon>Spermatophyta</taxon>
        <taxon>Magnoliopsida</taxon>
        <taxon>eudicotyledons</taxon>
        <taxon>Gunneridae</taxon>
        <taxon>Pentapetalae</taxon>
        <taxon>rosids</taxon>
        <taxon>malvids</taxon>
        <taxon>Malvales</taxon>
        <taxon>Malvaceae</taxon>
        <taxon>Malvoideae</taxon>
        <taxon>Hibiscus</taxon>
    </lineage>
</organism>